<keyword evidence="3" id="KW-1185">Reference proteome</keyword>
<gene>
    <name evidence="2" type="ORF">Bathy05g00980</name>
</gene>
<dbReference type="RefSeq" id="XP_007513178.1">
    <property type="nucleotide sequence ID" value="XM_007513116.1"/>
</dbReference>
<keyword evidence="1" id="KW-0472">Membrane</keyword>
<reference evidence="2 3" key="1">
    <citation type="submission" date="2011-10" db="EMBL/GenBank/DDBJ databases">
        <authorList>
            <person name="Genoscope - CEA"/>
        </authorList>
    </citation>
    <scope>NUCLEOTIDE SEQUENCE [LARGE SCALE GENOMIC DNA]</scope>
    <source>
        <strain evidence="2 3">RCC 1105</strain>
    </source>
</reference>
<organism evidence="2 3">
    <name type="scientific">Bathycoccus prasinos</name>
    <dbReference type="NCBI Taxonomy" id="41875"/>
    <lineage>
        <taxon>Eukaryota</taxon>
        <taxon>Viridiplantae</taxon>
        <taxon>Chlorophyta</taxon>
        <taxon>Mamiellophyceae</taxon>
        <taxon>Mamiellales</taxon>
        <taxon>Bathycoccaceae</taxon>
        <taxon>Bathycoccus</taxon>
    </lineage>
</organism>
<evidence type="ECO:0000313" key="2">
    <source>
        <dbReference type="EMBL" id="CCO16736.1"/>
    </source>
</evidence>
<evidence type="ECO:0000256" key="1">
    <source>
        <dbReference type="SAM" id="Phobius"/>
    </source>
</evidence>
<name>K8EFC9_9CHLO</name>
<dbReference type="eggNOG" id="KOG3658">
    <property type="taxonomic scope" value="Eukaryota"/>
</dbReference>
<protein>
    <submittedName>
        <fullName evidence="2">Unnamed protein product</fullName>
    </submittedName>
</protein>
<proteinExistence type="predicted"/>
<evidence type="ECO:0000313" key="3">
    <source>
        <dbReference type="Proteomes" id="UP000198341"/>
    </source>
</evidence>
<dbReference type="GeneID" id="19015602"/>
<keyword evidence="1" id="KW-1133">Transmembrane helix</keyword>
<dbReference type="KEGG" id="bpg:Bathy05g00980"/>
<sequence length="439" mass="47382">MQTHLKSRQQQRQSYRDDFPVAARVDDSVAADFDDSKSKKRVNTPRLFFWWRKAKKSRDVVALSIVFLLTFFLSYSLTSSSSSSSFESNSFGPAVQRGLALRKKFAEQSAASSNHAYRYSNSHHALEYSTRRQLLATAYPEIDEISPPVTTCSVTGESYVVQGADTAGDFGSRMCCSSYYATEVTFCGYTTTAPSFEYAMHVTSGRTSTTSISSGATETGEGDCKTYDTSAAPAKICVYTECQTTDMADCTFSEEGGHSVTFTHAPWPSPPPTPSPPPAQAAVDATMELTGYSAAEFGEAQKTAFKKGMAAYLNVGADAITVKSVIDVVDASRRKLQAATDKVKIEFTVETTTYADISDVEEKLVTEDSTKLNEMVTTLSAQADLTVTAVTAPVSLTKLAPPPSPPPEAQAIISGAIPRLTRLLSIVSLLCAVSMTYVL</sequence>
<dbReference type="Proteomes" id="UP000198341">
    <property type="component" value="Chromosome 5"/>
</dbReference>
<accession>K8EFC9</accession>
<dbReference type="AlphaFoldDB" id="K8EFC9"/>
<keyword evidence="1" id="KW-0812">Transmembrane</keyword>
<dbReference type="EMBL" id="FO082274">
    <property type="protein sequence ID" value="CCO16736.1"/>
    <property type="molecule type" value="Genomic_DNA"/>
</dbReference>
<feature type="transmembrane region" description="Helical" evidence="1">
    <location>
        <begin position="60"/>
        <end position="78"/>
    </location>
</feature>